<accession>A0A975ATS0</accession>
<protein>
    <recommendedName>
        <fullName evidence="3">Amine oxidase domain-containing protein</fullName>
    </recommendedName>
</protein>
<proteinExistence type="predicted"/>
<name>A0A975ATS0_9GAMM</name>
<dbReference type="Proteomes" id="UP000639274">
    <property type="component" value="Chromosome"/>
</dbReference>
<dbReference type="InterPro" id="IPR036188">
    <property type="entry name" value="FAD/NAD-bd_sf"/>
</dbReference>
<dbReference type="RefSeq" id="WP_200613204.1">
    <property type="nucleotide sequence ID" value="NZ_CP071518.1"/>
</dbReference>
<evidence type="ECO:0000313" key="1">
    <source>
        <dbReference type="EMBL" id="QSX80137.1"/>
    </source>
</evidence>
<evidence type="ECO:0000313" key="2">
    <source>
        <dbReference type="Proteomes" id="UP000639274"/>
    </source>
</evidence>
<dbReference type="EMBL" id="CP071518">
    <property type="protein sequence ID" value="QSX80137.1"/>
    <property type="molecule type" value="Genomic_DNA"/>
</dbReference>
<gene>
    <name evidence="1" type="ORF">I8J32_007865</name>
</gene>
<reference evidence="1 2" key="1">
    <citation type="submission" date="2021-03" db="EMBL/GenBank/DDBJ databases">
        <title>Lysobacter sp. nov. isolated from soil of gangwondo yeongwol, south Korea.</title>
        <authorList>
            <person name="Kim K.R."/>
            <person name="Kim K.H."/>
            <person name="Jeon C.O."/>
        </authorList>
    </citation>
    <scope>NUCLEOTIDE SEQUENCE [LARGE SCALE GENOMIC DNA]</scope>
    <source>
        <strain evidence="1 2">R19</strain>
    </source>
</reference>
<evidence type="ECO:0008006" key="3">
    <source>
        <dbReference type="Google" id="ProtNLM"/>
    </source>
</evidence>
<dbReference type="KEGG" id="lsf:I8J32_007865"/>
<dbReference type="AlphaFoldDB" id="A0A975ATS0"/>
<dbReference type="Gene3D" id="3.50.50.60">
    <property type="entry name" value="FAD/NAD(P)-binding domain"/>
    <property type="match status" value="1"/>
</dbReference>
<organism evidence="1 2">
    <name type="scientific">Agrilutibacter solisilvae</name>
    <dbReference type="NCBI Taxonomy" id="2763317"/>
    <lineage>
        <taxon>Bacteria</taxon>
        <taxon>Pseudomonadati</taxon>
        <taxon>Pseudomonadota</taxon>
        <taxon>Gammaproteobacteria</taxon>
        <taxon>Lysobacterales</taxon>
        <taxon>Lysobacteraceae</taxon>
        <taxon>Agrilutibacter</taxon>
    </lineage>
</organism>
<sequence length="81" mass="8069">MLAPSNVASGGTLCSAGVADSDRAEIRNERARSLHPTRVTHLFPAGEGAGYAGGILSAGVDGIRTAEAVALDIVSRAAPAP</sequence>
<keyword evidence="2" id="KW-1185">Reference proteome</keyword>